<feature type="transmembrane region" description="Helical" evidence="1">
    <location>
        <begin position="173"/>
        <end position="192"/>
    </location>
</feature>
<keyword evidence="1" id="KW-1133">Transmembrane helix</keyword>
<dbReference type="InterPro" id="IPR021338">
    <property type="entry name" value="DUF2953"/>
</dbReference>
<accession>A0A424YFL4</accession>
<dbReference type="AlphaFoldDB" id="A0A424YFL4"/>
<dbReference type="Proteomes" id="UP000285138">
    <property type="component" value="Unassembled WGS sequence"/>
</dbReference>
<proteinExistence type="predicted"/>
<comment type="caution">
    <text evidence="2">The sequence shown here is derived from an EMBL/GenBank/DDBJ whole genome shotgun (WGS) entry which is preliminary data.</text>
</comment>
<organism evidence="2 3">
    <name type="scientific">Candidatus Syntrophonatronum acetioxidans</name>
    <dbReference type="NCBI Taxonomy" id="1795816"/>
    <lineage>
        <taxon>Bacteria</taxon>
        <taxon>Bacillati</taxon>
        <taxon>Bacillota</taxon>
        <taxon>Clostridia</taxon>
        <taxon>Eubacteriales</taxon>
        <taxon>Syntrophomonadaceae</taxon>
        <taxon>Candidatus Syntrophonatronum</taxon>
    </lineage>
</organism>
<dbReference type="Pfam" id="PF11167">
    <property type="entry name" value="DUF2953"/>
    <property type="match status" value="1"/>
</dbReference>
<keyword evidence="1" id="KW-0812">Transmembrane</keyword>
<feature type="transmembrane region" description="Helical" evidence="1">
    <location>
        <begin position="6"/>
        <end position="25"/>
    </location>
</feature>
<protein>
    <submittedName>
        <fullName evidence="2">DUF2953 domain-containing protein</fullName>
    </submittedName>
</protein>
<sequence>MSELLYFLPVILIVFLAFNLLPVGIKIRYLRENKDNYLRIEIVALWGLIKLKPGIPVKDVFDTEDVENKIKEKCHIYFFSYLKGLKKVRKNLQRPGGFFKLFKRHIKCSHFYWSTSFGLSDAGETGIFYGIIWAAKGNTAALLKKVIFFKDSSFFFQVNPDFKKPHLRVDIQGFFSLYLYHLYFIMALIIYLKLQGGERPKWKTTQSRA</sequence>
<keyword evidence="1" id="KW-0472">Membrane</keyword>
<evidence type="ECO:0000313" key="3">
    <source>
        <dbReference type="Proteomes" id="UP000285138"/>
    </source>
</evidence>
<gene>
    <name evidence="2" type="ORF">D5R97_04135</name>
</gene>
<evidence type="ECO:0000313" key="2">
    <source>
        <dbReference type="EMBL" id="RQD76580.1"/>
    </source>
</evidence>
<dbReference type="EMBL" id="QZAA01000112">
    <property type="protein sequence ID" value="RQD76580.1"/>
    <property type="molecule type" value="Genomic_DNA"/>
</dbReference>
<evidence type="ECO:0000256" key="1">
    <source>
        <dbReference type="SAM" id="Phobius"/>
    </source>
</evidence>
<name>A0A424YFL4_9FIRM</name>
<reference evidence="2 3" key="1">
    <citation type="submission" date="2018-08" db="EMBL/GenBank/DDBJ databases">
        <title>The metabolism and importance of syntrophic acetate oxidation coupled to methane or sulfide production in haloalkaline environments.</title>
        <authorList>
            <person name="Timmers P.H.A."/>
            <person name="Vavourakis C.D."/>
            <person name="Sorokin D.Y."/>
            <person name="Sinninghe Damste J.S."/>
            <person name="Muyzer G."/>
            <person name="Stams A.J.M."/>
            <person name="Plugge C.M."/>
        </authorList>
    </citation>
    <scope>NUCLEOTIDE SEQUENCE [LARGE SCALE GENOMIC DNA]</scope>
    <source>
        <strain evidence="2">MSAO_Bac1</strain>
    </source>
</reference>